<organism evidence="2 3">
    <name type="scientific">Methyloglobulus morosus KoM1</name>
    <dbReference type="NCBI Taxonomy" id="1116472"/>
    <lineage>
        <taxon>Bacteria</taxon>
        <taxon>Pseudomonadati</taxon>
        <taxon>Pseudomonadota</taxon>
        <taxon>Gammaproteobacteria</taxon>
        <taxon>Methylococcales</taxon>
        <taxon>Methylococcaceae</taxon>
        <taxon>Methyloglobulus</taxon>
    </lineage>
</organism>
<dbReference type="AlphaFoldDB" id="V5BZE3"/>
<proteinExistence type="predicted"/>
<keyword evidence="3" id="KW-1185">Reference proteome</keyword>
<comment type="caution">
    <text evidence="2">The sequence shown here is derived from an EMBL/GenBank/DDBJ whole genome shotgun (WGS) entry which is preliminary data.</text>
</comment>
<dbReference type="GO" id="GO:0009395">
    <property type="term" value="P:phospholipid catabolic process"/>
    <property type="evidence" value="ECO:0007669"/>
    <property type="project" value="TreeGrafter"/>
</dbReference>
<evidence type="ECO:0000313" key="3">
    <source>
        <dbReference type="Proteomes" id="UP000017842"/>
    </source>
</evidence>
<dbReference type="EMBL" id="AYLO01000032">
    <property type="protein sequence ID" value="ESS73194.1"/>
    <property type="molecule type" value="Genomic_DNA"/>
</dbReference>
<dbReference type="PATRIC" id="fig|1116472.3.peg.951"/>
<dbReference type="PANTHER" id="PTHR31956">
    <property type="entry name" value="NON-SPECIFIC PHOSPHOLIPASE C4-RELATED"/>
    <property type="match status" value="1"/>
</dbReference>
<dbReference type="OrthoDB" id="9770871at2"/>
<gene>
    <name evidence="2" type="ORF">MGMO_33c00080</name>
</gene>
<dbReference type="STRING" id="1116472.MGMO_33c00080"/>
<name>V5BZE3_9GAMM</name>
<dbReference type="Gene3D" id="3.40.720.10">
    <property type="entry name" value="Alkaline Phosphatase, subunit A"/>
    <property type="match status" value="2"/>
</dbReference>
<keyword evidence="1" id="KW-0378">Hydrolase</keyword>
<sequence length="505" mass="56112">MTSVHNIEHFVVLMLENRSFDNLLGSLYPKSKNFNGVDGSESNKDRSGKVWPLTVTKGGDIAGLSVPNPDPGELWTDMNEQIFGFGPLGEAKPTKLPEAVAANMSGFVDSYTDPNGKPSRASYDPRQIMSRYDPDRDVPALAALARQFAVCDSWFASAPCQTWPNRLFLHTGTAGGYENNTPDALFFKMPTVFGTFDKAPSQPSWSIYHHDIPQTLTLQELVEKADKFHLFDTFVRQAKEGSLPNYSFIEPRYYSDIKFWPPSINLPNDMHPPHVVCFGDGLVASVYNALRSNEEAWKKTMLIIVFDEHGGCYDHAPPQSAVPPGPVKGDNPNPVFGFDRYGVRVPAVIASPYIQPGTILRPSDNYPEDGTTPFDHASVINTLRLRFDLGKPLTARVQAAPTLERVLNLADPVNLGPIEIKASECKVGLLYKIRSLFELWNDFQASLHDAARKLPKADDHGRAQVYIDRHETQSDTTQPDGATSDFGAIWRHAWDQILKAAGLKR</sequence>
<accession>V5BZE3</accession>
<reference evidence="2 3" key="1">
    <citation type="journal article" date="2013" name="Genome Announc.">
        <title>Draft Genome Sequence of the Methanotrophic Gammaproteobacterium Methyloglobulus morosus DSM 22980 Strain KoM1.</title>
        <authorList>
            <person name="Poehlein A."/>
            <person name="Deutzmann J.S."/>
            <person name="Daniel R."/>
            <person name="Simeonova D.D."/>
        </authorList>
    </citation>
    <scope>NUCLEOTIDE SEQUENCE [LARGE SCALE GENOMIC DNA]</scope>
    <source>
        <strain evidence="2 3">KoM1</strain>
    </source>
</reference>
<evidence type="ECO:0000256" key="1">
    <source>
        <dbReference type="ARBA" id="ARBA00022801"/>
    </source>
</evidence>
<dbReference type="Pfam" id="PF04185">
    <property type="entry name" value="Phosphoesterase"/>
    <property type="match status" value="1"/>
</dbReference>
<dbReference type="InterPro" id="IPR017850">
    <property type="entry name" value="Alkaline_phosphatase_core_sf"/>
</dbReference>
<evidence type="ECO:0000313" key="2">
    <source>
        <dbReference type="EMBL" id="ESS73194.1"/>
    </source>
</evidence>
<protein>
    <submittedName>
        <fullName evidence="2">Phosphoesterase family protein</fullName>
    </submittedName>
</protein>
<dbReference type="PANTHER" id="PTHR31956:SF1">
    <property type="entry name" value="NON-SPECIFIC PHOSPHOLIPASE C1"/>
    <property type="match status" value="1"/>
</dbReference>
<dbReference type="RefSeq" id="WP_023493819.1">
    <property type="nucleotide sequence ID" value="NZ_AYLO01000032.1"/>
</dbReference>
<dbReference type="eggNOG" id="COG3511">
    <property type="taxonomic scope" value="Bacteria"/>
</dbReference>
<dbReference type="InterPro" id="IPR007312">
    <property type="entry name" value="Phosphoesterase"/>
</dbReference>
<dbReference type="Proteomes" id="UP000017842">
    <property type="component" value="Unassembled WGS sequence"/>
</dbReference>
<dbReference type="GO" id="GO:0042578">
    <property type="term" value="F:phosphoric ester hydrolase activity"/>
    <property type="evidence" value="ECO:0007669"/>
    <property type="project" value="UniProtKB-ARBA"/>
</dbReference>